<dbReference type="PANTHER" id="PTHR34825">
    <property type="entry name" value="CONSERVED PROTEIN, WITH A WEAK D-GALACTARATE DEHYDRATASE/ALTRONATE HYDROLASE DOMAIN"/>
    <property type="match status" value="1"/>
</dbReference>
<proteinExistence type="predicted"/>
<sequence>MFKWHQVKISQRHQFFVEHCGKYPVIYIDFSEVKAAIPDKMAKDFRKMLQKVLKSYYYLTNSPKLTKTDKKRFKQLSSNILDQRDDSYLTTLPFLMKLLVRHFNNKTILLLDNVDRPVYNAIFQSKAKVIKCLQWVNKVLVKIFEDNPNFKSSMLTATLDIPYDIVAERFKLLERHAFTPYYGVTEGEVADLLERHNYTTDLETLANWYGGYGKPDSDVTLYNTRSVTSYFRYGVFRNYFGYPDGLRNLKDLFLSVKIHKKLYRLIRNMTQEVELEKIKIVPYLRLVQKFSSRPIDSLDDKMVAKVFLHFLMDNGYLRLVDKQENTYKFKITNLEVRQHMEDKFFSIPYFTGWYSFDYAYITDFNKAWSSATDKREGYKKAMLKLRTLFTPQSVPKNTTIFQKCMMAFIRDNPDYVFVEPDPMLGHNNNIVMIRKDGYCVVMLLSYITGTAEDNLHSILSKKYSDVLKGPAYAGYDITSTLYMGFHMDREALIRINYLIDSPNIKEFVLLENLY</sequence>
<protein>
    <recommendedName>
        <fullName evidence="1">AAA-ATPase-like domain-containing protein</fullName>
    </recommendedName>
</protein>
<accession>A0A1B6C124</accession>
<dbReference type="InterPro" id="IPR018631">
    <property type="entry name" value="AAA-ATPase-like_dom"/>
</dbReference>
<dbReference type="Pfam" id="PF09820">
    <property type="entry name" value="AAA-ATPase_like"/>
    <property type="match status" value="1"/>
</dbReference>
<dbReference type="AlphaFoldDB" id="A0A1B6C124"/>
<organism evidence="2">
    <name type="scientific">Clastoptera arizonana</name>
    <name type="common">Arizona spittle bug</name>
    <dbReference type="NCBI Taxonomy" id="38151"/>
    <lineage>
        <taxon>Eukaryota</taxon>
        <taxon>Metazoa</taxon>
        <taxon>Ecdysozoa</taxon>
        <taxon>Arthropoda</taxon>
        <taxon>Hexapoda</taxon>
        <taxon>Insecta</taxon>
        <taxon>Pterygota</taxon>
        <taxon>Neoptera</taxon>
        <taxon>Paraneoptera</taxon>
        <taxon>Hemiptera</taxon>
        <taxon>Auchenorrhyncha</taxon>
        <taxon>Cercopoidea</taxon>
        <taxon>Clastopteridae</taxon>
        <taxon>Clastoptera</taxon>
    </lineage>
</organism>
<gene>
    <name evidence="2" type="ORF">g.15948</name>
</gene>
<evidence type="ECO:0000259" key="1">
    <source>
        <dbReference type="Pfam" id="PF09820"/>
    </source>
</evidence>
<dbReference type="EMBL" id="GEDC01030224">
    <property type="protein sequence ID" value="JAS07074.1"/>
    <property type="molecule type" value="Transcribed_RNA"/>
</dbReference>
<evidence type="ECO:0000313" key="2">
    <source>
        <dbReference type="EMBL" id="JAS07074.1"/>
    </source>
</evidence>
<feature type="domain" description="AAA-ATPase-like" evidence="1">
    <location>
        <begin position="16"/>
        <end position="139"/>
    </location>
</feature>
<name>A0A1B6C124_9HEMI</name>
<dbReference type="PANTHER" id="PTHR34825:SF1">
    <property type="entry name" value="AAA-ATPASE-LIKE DOMAIN-CONTAINING PROTEIN"/>
    <property type="match status" value="1"/>
</dbReference>
<reference evidence="2" key="1">
    <citation type="submission" date="2015-12" db="EMBL/GenBank/DDBJ databases">
        <title>De novo transcriptome assembly of four potential Pierce s Disease insect vectors from Arizona vineyards.</title>
        <authorList>
            <person name="Tassone E.E."/>
        </authorList>
    </citation>
    <scope>NUCLEOTIDE SEQUENCE</scope>
</reference>